<sequence>MIKLINLELERNKIRSYIVASFLILIFGFGFCFLTAYIPQIEQSQQMIQIRGGVSLPTDLSMFSQWNNFISLISIVFVAAFGVLSAIMHAKFTVEEYTGKRAILLFSYPIKRSKILFAKCSFVFFFTAIAVAICNIVAISIFAFFSNTFHILPNMFTGEMWPNLLVTTGVSALLAASIGLIAMRIGFWRKSLVATVVTSFLLIIPFGNMMSFIPENSLQIRLIGMVVLLVLGLAVFMELLSKVNKMEAL</sequence>
<protein>
    <recommendedName>
        <fullName evidence="4">ABC transporter permease</fullName>
    </recommendedName>
</protein>
<feature type="transmembrane region" description="Helical" evidence="1">
    <location>
        <begin position="219"/>
        <end position="240"/>
    </location>
</feature>
<name>A0A084J9J0_9CLOT</name>
<dbReference type="EMBL" id="JPMD01000032">
    <property type="protein sequence ID" value="KEZ85624.1"/>
    <property type="molecule type" value="Genomic_DNA"/>
</dbReference>
<keyword evidence="1" id="KW-0812">Transmembrane</keyword>
<comment type="caution">
    <text evidence="2">The sequence shown here is derived from an EMBL/GenBank/DDBJ whole genome shotgun (WGS) entry which is preliminary data.</text>
</comment>
<reference evidence="2 3" key="1">
    <citation type="submission" date="2014-07" db="EMBL/GenBank/DDBJ databases">
        <title>Draft genome of Clostridium sulfidigenes 113A isolated from sediments associated with methane hydrate from Krishna Godavari basin.</title>
        <authorList>
            <person name="Honkalas V.S."/>
            <person name="Dabir A.P."/>
            <person name="Arora P."/>
            <person name="Dhakephalkar P.K."/>
        </authorList>
    </citation>
    <scope>NUCLEOTIDE SEQUENCE [LARGE SCALE GENOMIC DNA]</scope>
    <source>
        <strain evidence="2 3">113A</strain>
    </source>
</reference>
<dbReference type="eggNOG" id="ENOG502Z9TS">
    <property type="taxonomic scope" value="Bacteria"/>
</dbReference>
<keyword evidence="1" id="KW-0472">Membrane</keyword>
<feature type="transmembrane region" description="Helical" evidence="1">
    <location>
        <begin position="164"/>
        <end position="185"/>
    </location>
</feature>
<dbReference type="AlphaFoldDB" id="A0A084J9J0"/>
<proteinExistence type="predicted"/>
<feature type="transmembrane region" description="Helical" evidence="1">
    <location>
        <begin position="192"/>
        <end position="213"/>
    </location>
</feature>
<evidence type="ECO:0008006" key="4">
    <source>
        <dbReference type="Google" id="ProtNLM"/>
    </source>
</evidence>
<accession>A0A084J9J0</accession>
<keyword evidence="3" id="KW-1185">Reference proteome</keyword>
<dbReference type="RefSeq" id="WP_035133965.1">
    <property type="nucleotide sequence ID" value="NZ_JPMD01000032.1"/>
</dbReference>
<organism evidence="2 3">
    <name type="scientific">Clostridium sulfidigenes</name>
    <dbReference type="NCBI Taxonomy" id="318464"/>
    <lineage>
        <taxon>Bacteria</taxon>
        <taxon>Bacillati</taxon>
        <taxon>Bacillota</taxon>
        <taxon>Clostridia</taxon>
        <taxon>Eubacteriales</taxon>
        <taxon>Clostridiaceae</taxon>
        <taxon>Clostridium</taxon>
    </lineage>
</organism>
<feature type="transmembrane region" description="Helical" evidence="1">
    <location>
        <begin position="16"/>
        <end position="38"/>
    </location>
</feature>
<evidence type="ECO:0000313" key="2">
    <source>
        <dbReference type="EMBL" id="KEZ85624.1"/>
    </source>
</evidence>
<gene>
    <name evidence="2" type="ORF">IO99_13170</name>
</gene>
<dbReference type="STRING" id="318464.IO99_13170"/>
<evidence type="ECO:0000313" key="3">
    <source>
        <dbReference type="Proteomes" id="UP000028542"/>
    </source>
</evidence>
<feature type="transmembrane region" description="Helical" evidence="1">
    <location>
        <begin position="69"/>
        <end position="94"/>
    </location>
</feature>
<keyword evidence="1" id="KW-1133">Transmembrane helix</keyword>
<evidence type="ECO:0000256" key="1">
    <source>
        <dbReference type="SAM" id="Phobius"/>
    </source>
</evidence>
<dbReference type="Proteomes" id="UP000028542">
    <property type="component" value="Unassembled WGS sequence"/>
</dbReference>
<feature type="transmembrane region" description="Helical" evidence="1">
    <location>
        <begin position="115"/>
        <end position="144"/>
    </location>
</feature>